<comment type="caution">
    <text evidence="2">The sequence shown here is derived from an EMBL/GenBank/DDBJ whole genome shotgun (WGS) entry which is preliminary data.</text>
</comment>
<feature type="region of interest" description="Disordered" evidence="1">
    <location>
        <begin position="43"/>
        <end position="68"/>
    </location>
</feature>
<dbReference type="AlphaFoldDB" id="A0A9N8D8A2"/>
<feature type="compositionally biased region" description="Basic and acidic residues" evidence="1">
    <location>
        <begin position="54"/>
        <end position="63"/>
    </location>
</feature>
<dbReference type="EMBL" id="CAICTM010000038">
    <property type="protein sequence ID" value="CAB9498422.1"/>
    <property type="molecule type" value="Genomic_DNA"/>
</dbReference>
<keyword evidence="3" id="KW-1185">Reference proteome</keyword>
<sequence length="124" mass="13840">MEPTADLERLALALFGYQHNHWHHPTIQEEKTNSMITTEVPHTASINTGATDTDDTHSNRDEEAAIDNAWHQQRSNCLHASSSSSKPESPIQQQLSFAANFIQARVDTFSRNMETIGHILMGGD</sequence>
<evidence type="ECO:0000313" key="3">
    <source>
        <dbReference type="Proteomes" id="UP001153069"/>
    </source>
</evidence>
<evidence type="ECO:0000313" key="2">
    <source>
        <dbReference type="EMBL" id="CAB9498422.1"/>
    </source>
</evidence>
<gene>
    <name evidence="2" type="ORF">SEMRO_38_G023530.1</name>
</gene>
<reference evidence="2" key="1">
    <citation type="submission" date="2020-06" db="EMBL/GenBank/DDBJ databases">
        <authorList>
            <consortium name="Plant Systems Biology data submission"/>
        </authorList>
    </citation>
    <scope>NUCLEOTIDE SEQUENCE</scope>
    <source>
        <strain evidence="2">D6</strain>
    </source>
</reference>
<protein>
    <submittedName>
        <fullName evidence="2">Uncharacterized protein</fullName>
    </submittedName>
</protein>
<name>A0A9N8D8A2_9STRA</name>
<dbReference type="Proteomes" id="UP001153069">
    <property type="component" value="Unassembled WGS sequence"/>
</dbReference>
<organism evidence="2 3">
    <name type="scientific">Seminavis robusta</name>
    <dbReference type="NCBI Taxonomy" id="568900"/>
    <lineage>
        <taxon>Eukaryota</taxon>
        <taxon>Sar</taxon>
        <taxon>Stramenopiles</taxon>
        <taxon>Ochrophyta</taxon>
        <taxon>Bacillariophyta</taxon>
        <taxon>Bacillariophyceae</taxon>
        <taxon>Bacillariophycidae</taxon>
        <taxon>Naviculales</taxon>
        <taxon>Naviculaceae</taxon>
        <taxon>Seminavis</taxon>
    </lineage>
</organism>
<proteinExistence type="predicted"/>
<accession>A0A9N8D8A2</accession>
<evidence type="ECO:0000256" key="1">
    <source>
        <dbReference type="SAM" id="MobiDB-lite"/>
    </source>
</evidence>